<proteinExistence type="predicted"/>
<dbReference type="EMBL" id="JABEND010000014">
    <property type="protein sequence ID" value="NNG37464.1"/>
    <property type="molecule type" value="Genomic_DNA"/>
</dbReference>
<evidence type="ECO:0000313" key="1">
    <source>
        <dbReference type="EMBL" id="NNG37464.1"/>
    </source>
</evidence>
<protein>
    <recommendedName>
        <fullName evidence="3">Transcriptional regulator, AbiEi antitoxin, Type IV TA system</fullName>
    </recommendedName>
</protein>
<organism evidence="1 2">
    <name type="scientific">Nakamurella aerolata</name>
    <dbReference type="NCBI Taxonomy" id="1656892"/>
    <lineage>
        <taxon>Bacteria</taxon>
        <taxon>Bacillati</taxon>
        <taxon>Actinomycetota</taxon>
        <taxon>Actinomycetes</taxon>
        <taxon>Nakamurellales</taxon>
        <taxon>Nakamurellaceae</taxon>
        <taxon>Nakamurella</taxon>
    </lineage>
</organism>
<reference evidence="1 2" key="1">
    <citation type="submission" date="2020-05" db="EMBL/GenBank/DDBJ databases">
        <title>Nakamurella sp. DB0629 isolated from air conditioner.</title>
        <authorList>
            <person name="Kim D.H."/>
            <person name="Kim D.-U."/>
        </authorList>
    </citation>
    <scope>NUCLEOTIDE SEQUENCE [LARGE SCALE GENOMIC DNA]</scope>
    <source>
        <strain evidence="1 2">DB0629</strain>
    </source>
</reference>
<name>A0A849A950_9ACTN</name>
<evidence type="ECO:0000313" key="2">
    <source>
        <dbReference type="Proteomes" id="UP000562984"/>
    </source>
</evidence>
<accession>A0A849A950</accession>
<dbReference type="Proteomes" id="UP000562984">
    <property type="component" value="Unassembled WGS sequence"/>
</dbReference>
<gene>
    <name evidence="1" type="ORF">HKD39_17505</name>
</gene>
<dbReference type="AlphaFoldDB" id="A0A849A950"/>
<comment type="caution">
    <text evidence="1">The sequence shown here is derived from an EMBL/GenBank/DDBJ whole genome shotgun (WGS) entry which is preliminary data.</text>
</comment>
<evidence type="ECO:0008006" key="3">
    <source>
        <dbReference type="Google" id="ProtNLM"/>
    </source>
</evidence>
<keyword evidence="2" id="KW-1185">Reference proteome</keyword>
<sequence>MDAAAELVTRTSLLANGFSDAEIRTRLRRGELEPVTPGVYRVPVPAVWESEAFVSRSLAVAHGTNASVLSHLSAAAVWGLPLAQGTNTAQVQLTRSRRGGGRREPRLWVHTAQLADDEVTTVSTAIGPARITTPARTLVDVARTAPLLTAVTVADAALHSGLCRPDALIEHFGRQDRRPGIAAARRALRLVDGRAESPPESWVRVVFAEAGLPPSEAQVEVFDEQRRFVGRADGMIEEAGLLWEYDGQGKYRELRGERDLSTVIMDEKYRQDSFTELGWLVLRIQRQDQASPRRLVERAVRMLASRRGAPKPRGFWRPLPWRPLEL</sequence>
<dbReference type="RefSeq" id="WP_171201165.1">
    <property type="nucleotide sequence ID" value="NZ_JABEND010000014.1"/>
</dbReference>